<keyword evidence="1" id="KW-0573">Peptidoglycan synthesis</keyword>
<dbReference type="Proteomes" id="UP001236014">
    <property type="component" value="Chromosome"/>
</dbReference>
<dbReference type="PANTHER" id="PTHR38589">
    <property type="entry name" value="BLR0621 PROTEIN"/>
    <property type="match status" value="1"/>
</dbReference>
<feature type="domain" description="L,D-TPase catalytic" evidence="3">
    <location>
        <begin position="47"/>
        <end position="222"/>
    </location>
</feature>
<evidence type="ECO:0000256" key="2">
    <source>
        <dbReference type="SAM" id="SignalP"/>
    </source>
</evidence>
<dbReference type="PANTHER" id="PTHR38589:SF1">
    <property type="entry name" value="BLR0621 PROTEIN"/>
    <property type="match status" value="1"/>
</dbReference>
<evidence type="ECO:0000313" key="5">
    <source>
        <dbReference type="Proteomes" id="UP001236014"/>
    </source>
</evidence>
<dbReference type="KEGG" id="acab:QRX50_21045"/>
<reference evidence="4 5" key="1">
    <citation type="submission" date="2023-06" db="EMBL/GenBank/DDBJ databases">
        <authorList>
            <person name="Oyuntsetseg B."/>
            <person name="Kim S.B."/>
        </authorList>
    </citation>
    <scope>NUCLEOTIDE SEQUENCE [LARGE SCALE GENOMIC DNA]</scope>
    <source>
        <strain evidence="4 5">2-15</strain>
    </source>
</reference>
<sequence length="227" mass="23632">MRTVLGTLVCVALGTLATAAPASPAQDSAPNPPLAYHGSAGQMVTVTAPKPSSTTATLIAWQRKGSQWVRALGPFPAFVGTQGIGEASETTSRTPAGVWTLTEAFGIQPTNGTRLPYRQVTGHDWWVSDVKSPHYNTHYSCAPGTCPFNEAAGEDLGKAGPVYDHATVIDYNRSPAVPGKGSAFFLHVSSGKPTAGCVSIPGADLDAVMRWLDPAGHPVINIGISPQ</sequence>
<dbReference type="RefSeq" id="WP_285973624.1">
    <property type="nucleotide sequence ID" value="NZ_CP127294.1"/>
</dbReference>
<evidence type="ECO:0000313" key="4">
    <source>
        <dbReference type="EMBL" id="WIX83065.1"/>
    </source>
</evidence>
<feature type="chain" id="PRO_5040958423" evidence="2">
    <location>
        <begin position="23"/>
        <end position="227"/>
    </location>
</feature>
<proteinExistence type="predicted"/>
<dbReference type="PROSITE" id="PS52029">
    <property type="entry name" value="LD_TPASE"/>
    <property type="match status" value="1"/>
</dbReference>
<dbReference type="GO" id="GO:0008360">
    <property type="term" value="P:regulation of cell shape"/>
    <property type="evidence" value="ECO:0007669"/>
    <property type="project" value="UniProtKB-UniRule"/>
</dbReference>
<comment type="pathway">
    <text evidence="1">Cell wall biogenesis; peptidoglycan biosynthesis.</text>
</comment>
<feature type="signal peptide" evidence="2">
    <location>
        <begin position="1"/>
        <end position="22"/>
    </location>
</feature>
<keyword evidence="5" id="KW-1185">Reference proteome</keyword>
<dbReference type="Pfam" id="PF03734">
    <property type="entry name" value="YkuD"/>
    <property type="match status" value="1"/>
</dbReference>
<accession>A0A9Y2MVM9</accession>
<gene>
    <name evidence="4" type="ORF">QRX50_21045</name>
</gene>
<dbReference type="GO" id="GO:0016740">
    <property type="term" value="F:transferase activity"/>
    <property type="evidence" value="ECO:0007669"/>
    <property type="project" value="InterPro"/>
</dbReference>
<evidence type="ECO:0000259" key="3">
    <source>
        <dbReference type="PROSITE" id="PS52029"/>
    </source>
</evidence>
<dbReference type="GO" id="GO:0009252">
    <property type="term" value="P:peptidoglycan biosynthetic process"/>
    <property type="evidence" value="ECO:0007669"/>
    <property type="project" value="UniProtKB-KW"/>
</dbReference>
<keyword evidence="1" id="KW-0133">Cell shape</keyword>
<dbReference type="AlphaFoldDB" id="A0A9Y2MVM9"/>
<dbReference type="EMBL" id="CP127294">
    <property type="protein sequence ID" value="WIX83065.1"/>
    <property type="molecule type" value="Genomic_DNA"/>
</dbReference>
<keyword evidence="1" id="KW-0961">Cell wall biogenesis/degradation</keyword>
<feature type="active site" description="Proton donor/acceptor" evidence="1">
    <location>
        <position position="187"/>
    </location>
</feature>
<keyword evidence="2" id="KW-0732">Signal</keyword>
<dbReference type="GO" id="GO:0071555">
    <property type="term" value="P:cell wall organization"/>
    <property type="evidence" value="ECO:0007669"/>
    <property type="project" value="UniProtKB-UniRule"/>
</dbReference>
<evidence type="ECO:0000256" key="1">
    <source>
        <dbReference type="PROSITE-ProRule" id="PRU01373"/>
    </source>
</evidence>
<organism evidence="4 5">
    <name type="scientific">Amycolatopsis carbonis</name>
    <dbReference type="NCBI Taxonomy" id="715471"/>
    <lineage>
        <taxon>Bacteria</taxon>
        <taxon>Bacillati</taxon>
        <taxon>Actinomycetota</taxon>
        <taxon>Actinomycetes</taxon>
        <taxon>Pseudonocardiales</taxon>
        <taxon>Pseudonocardiaceae</taxon>
        <taxon>Amycolatopsis</taxon>
    </lineage>
</organism>
<protein>
    <submittedName>
        <fullName evidence="4">L,D-transpeptidase family protein</fullName>
    </submittedName>
</protein>
<dbReference type="InterPro" id="IPR005490">
    <property type="entry name" value="LD_TPept_cat_dom"/>
</dbReference>
<feature type="active site" description="Nucleophile" evidence="1">
    <location>
        <position position="197"/>
    </location>
</feature>
<name>A0A9Y2MVM9_9PSEU</name>